<proteinExistence type="predicted"/>
<evidence type="ECO:0000313" key="3">
    <source>
        <dbReference type="EnsemblPlants" id="KEH25069"/>
    </source>
</evidence>
<dbReference type="EMBL" id="CM001222">
    <property type="protein sequence ID" value="KEH25069.1"/>
    <property type="molecule type" value="Genomic_DNA"/>
</dbReference>
<feature type="transmembrane region" description="Helical" evidence="1">
    <location>
        <begin position="46"/>
        <end position="71"/>
    </location>
</feature>
<keyword evidence="1 2" id="KW-0812">Transmembrane</keyword>
<evidence type="ECO:0000256" key="1">
    <source>
        <dbReference type="SAM" id="Phobius"/>
    </source>
</evidence>
<reference evidence="2 4" key="1">
    <citation type="journal article" date="2011" name="Nature">
        <title>The Medicago genome provides insight into the evolution of rhizobial symbioses.</title>
        <authorList>
            <person name="Young N.D."/>
            <person name="Debelle F."/>
            <person name="Oldroyd G.E."/>
            <person name="Geurts R."/>
            <person name="Cannon S.B."/>
            <person name="Udvardi M.K."/>
            <person name="Benedito V.A."/>
            <person name="Mayer K.F."/>
            <person name="Gouzy J."/>
            <person name="Schoof H."/>
            <person name="Van de Peer Y."/>
            <person name="Proost S."/>
            <person name="Cook D.R."/>
            <person name="Meyers B.C."/>
            <person name="Spannagl M."/>
            <person name="Cheung F."/>
            <person name="De Mita S."/>
            <person name="Krishnakumar V."/>
            <person name="Gundlach H."/>
            <person name="Zhou S."/>
            <person name="Mudge J."/>
            <person name="Bharti A.K."/>
            <person name="Murray J.D."/>
            <person name="Naoumkina M.A."/>
            <person name="Rosen B."/>
            <person name="Silverstein K.A."/>
            <person name="Tang H."/>
            <person name="Rombauts S."/>
            <person name="Zhao P.X."/>
            <person name="Zhou P."/>
            <person name="Barbe V."/>
            <person name="Bardou P."/>
            <person name="Bechner M."/>
            <person name="Bellec A."/>
            <person name="Berger A."/>
            <person name="Berges H."/>
            <person name="Bidwell S."/>
            <person name="Bisseling T."/>
            <person name="Choisne N."/>
            <person name="Couloux A."/>
            <person name="Denny R."/>
            <person name="Deshpande S."/>
            <person name="Dai X."/>
            <person name="Doyle J.J."/>
            <person name="Dudez A.M."/>
            <person name="Farmer A.D."/>
            <person name="Fouteau S."/>
            <person name="Franken C."/>
            <person name="Gibelin C."/>
            <person name="Gish J."/>
            <person name="Goldstein S."/>
            <person name="Gonzalez A.J."/>
            <person name="Green P.J."/>
            <person name="Hallab A."/>
            <person name="Hartog M."/>
            <person name="Hua A."/>
            <person name="Humphray S.J."/>
            <person name="Jeong D.H."/>
            <person name="Jing Y."/>
            <person name="Jocker A."/>
            <person name="Kenton S.M."/>
            <person name="Kim D.J."/>
            <person name="Klee K."/>
            <person name="Lai H."/>
            <person name="Lang C."/>
            <person name="Lin S."/>
            <person name="Macmil S.L."/>
            <person name="Magdelenat G."/>
            <person name="Matthews L."/>
            <person name="McCorrison J."/>
            <person name="Monaghan E.L."/>
            <person name="Mun J.H."/>
            <person name="Najar F.Z."/>
            <person name="Nicholson C."/>
            <person name="Noirot C."/>
            <person name="O'Bleness M."/>
            <person name="Paule C.R."/>
            <person name="Poulain J."/>
            <person name="Prion F."/>
            <person name="Qin B."/>
            <person name="Qu C."/>
            <person name="Retzel E.F."/>
            <person name="Riddle C."/>
            <person name="Sallet E."/>
            <person name="Samain S."/>
            <person name="Samson N."/>
            <person name="Sanders I."/>
            <person name="Saurat O."/>
            <person name="Scarpelli C."/>
            <person name="Schiex T."/>
            <person name="Segurens B."/>
            <person name="Severin A.J."/>
            <person name="Sherrier D.J."/>
            <person name="Shi R."/>
            <person name="Sims S."/>
            <person name="Singer S.R."/>
            <person name="Sinharoy S."/>
            <person name="Sterck L."/>
            <person name="Viollet A."/>
            <person name="Wang B.B."/>
            <person name="Wang K."/>
            <person name="Wang M."/>
            <person name="Wang X."/>
            <person name="Warfsmann J."/>
            <person name="Weissenbach J."/>
            <person name="White D.D."/>
            <person name="White J.D."/>
            <person name="Wiley G.B."/>
            <person name="Wincker P."/>
            <person name="Xing Y."/>
            <person name="Yang L."/>
            <person name="Yao Z."/>
            <person name="Ying F."/>
            <person name="Zhai J."/>
            <person name="Zhou L."/>
            <person name="Zuber A."/>
            <person name="Denarie J."/>
            <person name="Dixon R.A."/>
            <person name="May G.D."/>
            <person name="Schwartz D.C."/>
            <person name="Rogers J."/>
            <person name="Quetier F."/>
            <person name="Town C.D."/>
            <person name="Roe B.A."/>
        </authorList>
    </citation>
    <scope>NUCLEOTIDE SEQUENCE [LARGE SCALE GENOMIC DNA]</scope>
    <source>
        <strain evidence="2">A17</strain>
        <strain evidence="3 4">cv. Jemalong A17</strain>
    </source>
</reference>
<dbReference type="AlphaFoldDB" id="A0A072U5P2"/>
<dbReference type="HOGENOM" id="CLU_2577492_0_0_1"/>
<reference evidence="2 4" key="2">
    <citation type="journal article" date="2014" name="BMC Genomics">
        <title>An improved genome release (version Mt4.0) for the model legume Medicago truncatula.</title>
        <authorList>
            <person name="Tang H."/>
            <person name="Krishnakumar V."/>
            <person name="Bidwell S."/>
            <person name="Rosen B."/>
            <person name="Chan A."/>
            <person name="Zhou S."/>
            <person name="Gentzbittel L."/>
            <person name="Childs K.L."/>
            <person name="Yandell M."/>
            <person name="Gundlach H."/>
            <person name="Mayer K.F."/>
            <person name="Schwartz D.C."/>
            <person name="Town C.D."/>
        </authorList>
    </citation>
    <scope>GENOME REANNOTATION</scope>
    <source>
        <strain evidence="2">A17</strain>
        <strain evidence="3 4">cv. Jemalong A17</strain>
    </source>
</reference>
<sequence length="81" mass="9304">MNIPTQCKSNWFVKEAQSTELALGPTPMSMDGQGSIFHNGSHVHQLWFGMFIFGCFWHDMSCISWSLYLSCKQLKELDSKK</sequence>
<dbReference type="EnsemblPlants" id="KEH25069">
    <property type="protein sequence ID" value="KEH25069"/>
    <property type="gene ID" value="MTR_6g015385"/>
</dbReference>
<organism evidence="2 4">
    <name type="scientific">Medicago truncatula</name>
    <name type="common">Barrel medic</name>
    <name type="synonym">Medicago tribuloides</name>
    <dbReference type="NCBI Taxonomy" id="3880"/>
    <lineage>
        <taxon>Eukaryota</taxon>
        <taxon>Viridiplantae</taxon>
        <taxon>Streptophyta</taxon>
        <taxon>Embryophyta</taxon>
        <taxon>Tracheophyta</taxon>
        <taxon>Spermatophyta</taxon>
        <taxon>Magnoliopsida</taxon>
        <taxon>eudicotyledons</taxon>
        <taxon>Gunneridae</taxon>
        <taxon>Pentapetalae</taxon>
        <taxon>rosids</taxon>
        <taxon>fabids</taxon>
        <taxon>Fabales</taxon>
        <taxon>Fabaceae</taxon>
        <taxon>Papilionoideae</taxon>
        <taxon>50 kb inversion clade</taxon>
        <taxon>NPAAA clade</taxon>
        <taxon>Hologalegina</taxon>
        <taxon>IRL clade</taxon>
        <taxon>Trifolieae</taxon>
        <taxon>Medicago</taxon>
    </lineage>
</organism>
<evidence type="ECO:0000313" key="4">
    <source>
        <dbReference type="Proteomes" id="UP000002051"/>
    </source>
</evidence>
<name>A0A072U5P2_MEDTR</name>
<keyword evidence="1" id="KW-1133">Transmembrane helix</keyword>
<dbReference type="Proteomes" id="UP000002051">
    <property type="component" value="Chromosome 6"/>
</dbReference>
<reference evidence="3" key="3">
    <citation type="submission" date="2015-04" db="UniProtKB">
        <authorList>
            <consortium name="EnsemblPlants"/>
        </authorList>
    </citation>
    <scope>IDENTIFICATION</scope>
    <source>
        <strain evidence="3">cv. Jemalong A17</strain>
    </source>
</reference>
<keyword evidence="1" id="KW-0472">Membrane</keyword>
<protein>
    <submittedName>
        <fullName evidence="2">Transmembrane protein, putative</fullName>
    </submittedName>
</protein>
<accession>A0A072U5P2</accession>
<keyword evidence="4" id="KW-1185">Reference proteome</keyword>
<evidence type="ECO:0000313" key="2">
    <source>
        <dbReference type="EMBL" id="KEH25069.1"/>
    </source>
</evidence>
<gene>
    <name evidence="2" type="ordered locus">MTR_6g015385</name>
</gene>